<proteinExistence type="predicted"/>
<keyword evidence="1" id="KW-0436">Ligase</keyword>
<dbReference type="GO" id="GO:0005737">
    <property type="term" value="C:cytoplasm"/>
    <property type="evidence" value="ECO:0007669"/>
    <property type="project" value="TreeGrafter"/>
</dbReference>
<evidence type="ECO:0000313" key="3">
    <source>
        <dbReference type="EMBL" id="KAJ1970704.1"/>
    </source>
</evidence>
<dbReference type="InterPro" id="IPR020845">
    <property type="entry name" value="AMP-binding_CS"/>
</dbReference>
<dbReference type="GO" id="GO:0043041">
    <property type="term" value="P:amino acid activation for nonribosomal peptide biosynthetic process"/>
    <property type="evidence" value="ECO:0007669"/>
    <property type="project" value="TreeGrafter"/>
</dbReference>
<accession>A0A9W8B1B9</accession>
<dbReference type="Pfam" id="PF00550">
    <property type="entry name" value="PP-binding"/>
    <property type="match status" value="1"/>
</dbReference>
<feature type="domain" description="Carrier" evidence="2">
    <location>
        <begin position="363"/>
        <end position="418"/>
    </location>
</feature>
<dbReference type="OrthoDB" id="4920779at2759"/>
<evidence type="ECO:0000313" key="4">
    <source>
        <dbReference type="Proteomes" id="UP001151582"/>
    </source>
</evidence>
<dbReference type="CDD" id="cd05930">
    <property type="entry name" value="A_NRPS"/>
    <property type="match status" value="1"/>
</dbReference>
<sequence>MLATDPENTASTLDQVSPSHLAYILYTSGSTGRPKGVMIEHRGLSNLVQQTPSIMPHMRSHFRHMQALAMTFDACIWDIFTTLCHGGTLVLRDDIAHTLHHVDSALLTPSLMAVLEPAQYPNLQTVVAGGEKLPSDVALKWAQHCPVVNAYGPTEITIMAAVCQYQPNMAITIGRPIHNAEIHILDANLQPVPVGALGELYIGGPGVMRGYVNRPDLDAKALVAHPCMPDKRIFKAGDLGRWLTNGDIECLGRQDDQVKIRGMRLELQEIEAELLRCPVVAMAAVLVSDNALYAFVCPAEVEEHVAKAHLSSQLPAYMVPAHIVSLDAIPLTVNGKANKCALLEAISQLKQQPTPRSVSLPQTPTQATIREAMAMALSVDTETIGIHDSFFTLGGDSLSAIRFTGLCRKKGLAITIGQ</sequence>
<dbReference type="Gene3D" id="1.10.1200.10">
    <property type="entry name" value="ACP-like"/>
    <property type="match status" value="1"/>
</dbReference>
<feature type="non-terminal residue" evidence="3">
    <location>
        <position position="418"/>
    </location>
</feature>
<dbReference type="InterPro" id="IPR045851">
    <property type="entry name" value="AMP-bd_C_sf"/>
</dbReference>
<dbReference type="AlphaFoldDB" id="A0A9W8B1B9"/>
<dbReference type="PANTHER" id="PTHR45527">
    <property type="entry name" value="NONRIBOSOMAL PEPTIDE SYNTHETASE"/>
    <property type="match status" value="1"/>
</dbReference>
<dbReference type="PROSITE" id="PS50075">
    <property type="entry name" value="CARRIER"/>
    <property type="match status" value="1"/>
</dbReference>
<dbReference type="Pfam" id="PF13193">
    <property type="entry name" value="AMP-binding_C"/>
    <property type="match status" value="1"/>
</dbReference>
<evidence type="ECO:0000256" key="1">
    <source>
        <dbReference type="ARBA" id="ARBA00022598"/>
    </source>
</evidence>
<dbReference type="GO" id="GO:0044550">
    <property type="term" value="P:secondary metabolite biosynthetic process"/>
    <property type="evidence" value="ECO:0007669"/>
    <property type="project" value="TreeGrafter"/>
</dbReference>
<dbReference type="InterPro" id="IPR025110">
    <property type="entry name" value="AMP-bd_C"/>
</dbReference>
<organism evidence="3 4">
    <name type="scientific">Dimargaris verticillata</name>
    <dbReference type="NCBI Taxonomy" id="2761393"/>
    <lineage>
        <taxon>Eukaryota</taxon>
        <taxon>Fungi</taxon>
        <taxon>Fungi incertae sedis</taxon>
        <taxon>Zoopagomycota</taxon>
        <taxon>Kickxellomycotina</taxon>
        <taxon>Dimargaritomycetes</taxon>
        <taxon>Dimargaritales</taxon>
        <taxon>Dimargaritaceae</taxon>
        <taxon>Dimargaris</taxon>
    </lineage>
</organism>
<dbReference type="InterPro" id="IPR009081">
    <property type="entry name" value="PP-bd_ACP"/>
</dbReference>
<gene>
    <name evidence="3" type="ORF">H4R34_005979</name>
</gene>
<dbReference type="Proteomes" id="UP001151582">
    <property type="component" value="Unassembled WGS sequence"/>
</dbReference>
<reference evidence="3" key="1">
    <citation type="submission" date="2022-07" db="EMBL/GenBank/DDBJ databases">
        <title>Phylogenomic reconstructions and comparative analyses of Kickxellomycotina fungi.</title>
        <authorList>
            <person name="Reynolds N.K."/>
            <person name="Stajich J.E."/>
            <person name="Barry K."/>
            <person name="Grigoriev I.V."/>
            <person name="Crous P."/>
            <person name="Smith M.E."/>
        </authorList>
    </citation>
    <scope>NUCLEOTIDE SEQUENCE</scope>
    <source>
        <strain evidence="3">RSA 567</strain>
    </source>
</reference>
<dbReference type="PRINTS" id="PR00154">
    <property type="entry name" value="AMPBINDING"/>
</dbReference>
<dbReference type="GO" id="GO:0016874">
    <property type="term" value="F:ligase activity"/>
    <property type="evidence" value="ECO:0007669"/>
    <property type="project" value="UniProtKB-KW"/>
</dbReference>
<dbReference type="InterPro" id="IPR000873">
    <property type="entry name" value="AMP-dep_synth/lig_dom"/>
</dbReference>
<dbReference type="Gene3D" id="3.40.50.12780">
    <property type="entry name" value="N-terminal domain of ligase-like"/>
    <property type="match status" value="1"/>
</dbReference>
<dbReference type="InterPro" id="IPR042099">
    <property type="entry name" value="ANL_N_sf"/>
</dbReference>
<dbReference type="PANTHER" id="PTHR45527:SF1">
    <property type="entry name" value="FATTY ACID SYNTHASE"/>
    <property type="match status" value="1"/>
</dbReference>
<protein>
    <recommendedName>
        <fullName evidence="2">Carrier domain-containing protein</fullName>
    </recommendedName>
</protein>
<dbReference type="GO" id="GO:0031177">
    <property type="term" value="F:phosphopantetheine binding"/>
    <property type="evidence" value="ECO:0007669"/>
    <property type="project" value="TreeGrafter"/>
</dbReference>
<dbReference type="SUPFAM" id="SSF56801">
    <property type="entry name" value="Acetyl-CoA synthetase-like"/>
    <property type="match status" value="1"/>
</dbReference>
<dbReference type="InterPro" id="IPR020459">
    <property type="entry name" value="AMP-binding"/>
</dbReference>
<evidence type="ECO:0000259" key="2">
    <source>
        <dbReference type="PROSITE" id="PS50075"/>
    </source>
</evidence>
<dbReference type="Pfam" id="PF00501">
    <property type="entry name" value="AMP-binding"/>
    <property type="match status" value="1"/>
</dbReference>
<keyword evidence="4" id="KW-1185">Reference proteome</keyword>
<dbReference type="EMBL" id="JANBQB010001659">
    <property type="protein sequence ID" value="KAJ1970704.1"/>
    <property type="molecule type" value="Genomic_DNA"/>
</dbReference>
<dbReference type="PROSITE" id="PS00455">
    <property type="entry name" value="AMP_BINDING"/>
    <property type="match status" value="1"/>
</dbReference>
<dbReference type="SUPFAM" id="SSF47336">
    <property type="entry name" value="ACP-like"/>
    <property type="match status" value="1"/>
</dbReference>
<dbReference type="Gene3D" id="3.30.300.30">
    <property type="match status" value="1"/>
</dbReference>
<comment type="caution">
    <text evidence="3">The sequence shown here is derived from an EMBL/GenBank/DDBJ whole genome shotgun (WGS) entry which is preliminary data.</text>
</comment>
<name>A0A9W8B1B9_9FUNG</name>
<dbReference type="InterPro" id="IPR036736">
    <property type="entry name" value="ACP-like_sf"/>
</dbReference>